<dbReference type="EMBL" id="CM056742">
    <property type="protein sequence ID" value="KAJ8680016.1"/>
    <property type="molecule type" value="Genomic_DNA"/>
</dbReference>
<comment type="caution">
    <text evidence="1">The sequence shown here is derived from an EMBL/GenBank/DDBJ whole genome shotgun (WGS) entry which is preliminary data.</text>
</comment>
<organism evidence="1 2">
    <name type="scientific">Eretmocerus hayati</name>
    <dbReference type="NCBI Taxonomy" id="131215"/>
    <lineage>
        <taxon>Eukaryota</taxon>
        <taxon>Metazoa</taxon>
        <taxon>Ecdysozoa</taxon>
        <taxon>Arthropoda</taxon>
        <taxon>Hexapoda</taxon>
        <taxon>Insecta</taxon>
        <taxon>Pterygota</taxon>
        <taxon>Neoptera</taxon>
        <taxon>Endopterygota</taxon>
        <taxon>Hymenoptera</taxon>
        <taxon>Apocrita</taxon>
        <taxon>Proctotrupomorpha</taxon>
        <taxon>Chalcidoidea</taxon>
        <taxon>Aphelinidae</taxon>
        <taxon>Aphelininae</taxon>
        <taxon>Eretmocerus</taxon>
    </lineage>
</organism>
<protein>
    <submittedName>
        <fullName evidence="1">Uncharacterized protein</fullName>
    </submittedName>
</protein>
<keyword evidence="2" id="KW-1185">Reference proteome</keyword>
<dbReference type="Proteomes" id="UP001239111">
    <property type="component" value="Chromosome 2"/>
</dbReference>
<sequence>MNIPRVGPACLQFEGVIWVAGGLTKSKRQPLTKEVECYDPSKNTWTKSQPLKTPRCFSCLHTISNRLFIIGGAGETTSEDGNNNVESIGSIDVWDAKECTWQNQANISIARHGHTVSSIG</sequence>
<accession>A0ACC2P994</accession>
<reference evidence="1" key="1">
    <citation type="submission" date="2023-04" db="EMBL/GenBank/DDBJ databases">
        <title>A chromosome-level genome assembly of the parasitoid wasp Eretmocerus hayati.</title>
        <authorList>
            <person name="Zhong Y."/>
            <person name="Liu S."/>
            <person name="Liu Y."/>
        </authorList>
    </citation>
    <scope>NUCLEOTIDE SEQUENCE</scope>
    <source>
        <strain evidence="1">ZJU_SS_LIU_2023</strain>
    </source>
</reference>
<proteinExistence type="predicted"/>
<gene>
    <name evidence="1" type="ORF">QAD02_015803</name>
</gene>
<name>A0ACC2P994_9HYME</name>
<evidence type="ECO:0000313" key="1">
    <source>
        <dbReference type="EMBL" id="KAJ8680016.1"/>
    </source>
</evidence>
<evidence type="ECO:0000313" key="2">
    <source>
        <dbReference type="Proteomes" id="UP001239111"/>
    </source>
</evidence>